<evidence type="ECO:0000256" key="19">
    <source>
        <dbReference type="ARBA" id="ARBA00023157"/>
    </source>
</evidence>
<dbReference type="GO" id="GO:0031258">
    <property type="term" value="C:lamellipodium membrane"/>
    <property type="evidence" value="ECO:0007669"/>
    <property type="project" value="UniProtKB-SubCell"/>
</dbReference>
<comment type="similarity">
    <text evidence="3 25">Belongs to the integrin beta chain family.</text>
</comment>
<dbReference type="Gene3D" id="1.20.5.100">
    <property type="entry name" value="Cytochrome c1, transmembrane anchor, C-terminal"/>
    <property type="match status" value="1"/>
</dbReference>
<evidence type="ECO:0000259" key="28">
    <source>
        <dbReference type="SMART" id="SM00187"/>
    </source>
</evidence>
<keyword evidence="14" id="KW-0965">Cell junction</keyword>
<reference evidence="31 32" key="1">
    <citation type="journal article" date="2008" name="Nature">
        <title>Genome analysis of the platypus reveals unique signatures of evolution.</title>
        <authorList>
            <person name="Warren W.C."/>
            <person name="Hillier L.W."/>
            <person name="Marshall Graves J.A."/>
            <person name="Birney E."/>
            <person name="Ponting C.P."/>
            <person name="Grutzner F."/>
            <person name="Belov K."/>
            <person name="Miller W."/>
            <person name="Clarke L."/>
            <person name="Chinwalla A.T."/>
            <person name="Yang S.P."/>
            <person name="Heger A."/>
            <person name="Locke D.P."/>
            <person name="Miethke P."/>
            <person name="Waters P.D."/>
            <person name="Veyrunes F."/>
            <person name="Fulton L."/>
            <person name="Fulton B."/>
            <person name="Graves T."/>
            <person name="Wallis J."/>
            <person name="Puente X.S."/>
            <person name="Lopez-Otin C."/>
            <person name="Ordonez G.R."/>
            <person name="Eichler E.E."/>
            <person name="Chen L."/>
            <person name="Cheng Z."/>
            <person name="Deakin J.E."/>
            <person name="Alsop A."/>
            <person name="Thompson K."/>
            <person name="Kirby P."/>
            <person name="Papenfuss A.T."/>
            <person name="Wakefield M.J."/>
            <person name="Olender T."/>
            <person name="Lancet D."/>
            <person name="Huttley G.A."/>
            <person name="Smit A.F."/>
            <person name="Pask A."/>
            <person name="Temple-Smith P."/>
            <person name="Batzer M.A."/>
            <person name="Walker J.A."/>
            <person name="Konkel M.K."/>
            <person name="Harris R.S."/>
            <person name="Whittington C.M."/>
            <person name="Wong E.S."/>
            <person name="Gemmell N.J."/>
            <person name="Buschiazzo E."/>
            <person name="Vargas Jentzsch I.M."/>
            <person name="Merkel A."/>
            <person name="Schmitz J."/>
            <person name="Zemann A."/>
            <person name="Churakov G."/>
            <person name="Kriegs J.O."/>
            <person name="Brosius J."/>
            <person name="Murchison E.P."/>
            <person name="Sachidanandam R."/>
            <person name="Smith C."/>
            <person name="Hannon G.J."/>
            <person name="Tsend-Ayush E."/>
            <person name="McMillan D."/>
            <person name="Attenborough R."/>
            <person name="Rens W."/>
            <person name="Ferguson-Smith M."/>
            <person name="Lefevre C.M."/>
            <person name="Sharp J.A."/>
            <person name="Nicholas K.R."/>
            <person name="Ray D.A."/>
            <person name="Kube M."/>
            <person name="Reinhardt R."/>
            <person name="Pringle T.H."/>
            <person name="Taylor J."/>
            <person name="Jones R.C."/>
            <person name="Nixon B."/>
            <person name="Dacheux J.L."/>
            <person name="Niwa H."/>
            <person name="Sekita Y."/>
            <person name="Huang X."/>
            <person name="Stark A."/>
            <person name="Kheradpour P."/>
            <person name="Kellis M."/>
            <person name="Flicek P."/>
            <person name="Chen Y."/>
            <person name="Webber C."/>
            <person name="Hardison R."/>
            <person name="Nelson J."/>
            <person name="Hallsworth-Pepin K."/>
            <person name="Delehaunty K."/>
            <person name="Markovic C."/>
            <person name="Minx P."/>
            <person name="Feng Y."/>
            <person name="Kremitzki C."/>
            <person name="Mitreva M."/>
            <person name="Glasscock J."/>
            <person name="Wylie T."/>
            <person name="Wohldmann P."/>
            <person name="Thiru P."/>
            <person name="Nhan M.N."/>
            <person name="Pohl C.S."/>
            <person name="Smith S.M."/>
            <person name="Hou S."/>
            <person name="Nefedov M."/>
            <person name="de Jong P.J."/>
            <person name="Renfree M.B."/>
            <person name="Mardis E.R."/>
            <person name="Wilson R.K."/>
        </authorList>
    </citation>
    <scope>NUCLEOTIDE SEQUENCE [LARGE SCALE GENOMIC DNA]</scope>
    <source>
        <strain evidence="31 32">Glennie</strain>
    </source>
</reference>
<reference evidence="31" key="3">
    <citation type="submission" date="2025-09" db="UniProtKB">
        <authorList>
            <consortium name="Ensembl"/>
        </authorList>
    </citation>
    <scope>IDENTIFICATION</scope>
    <source>
        <strain evidence="31">Glennie</strain>
    </source>
</reference>
<dbReference type="InterPro" id="IPR016201">
    <property type="entry name" value="PSI"/>
</dbReference>
<feature type="disulfide bond" evidence="24">
    <location>
        <begin position="531"/>
        <end position="544"/>
    </location>
</feature>
<dbReference type="InterPro" id="IPR040622">
    <property type="entry name" value="EGF_integrin_1"/>
</dbReference>
<evidence type="ECO:0000256" key="4">
    <source>
        <dbReference type="ARBA" id="ARBA00022475"/>
    </source>
</evidence>
<proteinExistence type="inferred from homology"/>
<keyword evidence="21" id="KW-0628">Postsynaptic cell membrane</keyword>
<feature type="domain" description="Integrin beta subunit cytoplasmic" evidence="30">
    <location>
        <begin position="699"/>
        <end position="745"/>
    </location>
</feature>
<name>F6PG21_ORNAN</name>
<organism evidence="31 32">
    <name type="scientific">Ornithorhynchus anatinus</name>
    <name type="common">Duckbill platypus</name>
    <dbReference type="NCBI Taxonomy" id="9258"/>
    <lineage>
        <taxon>Eukaryota</taxon>
        <taxon>Metazoa</taxon>
        <taxon>Chordata</taxon>
        <taxon>Craniata</taxon>
        <taxon>Vertebrata</taxon>
        <taxon>Euteleostomi</taxon>
        <taxon>Mammalia</taxon>
        <taxon>Monotremata</taxon>
        <taxon>Ornithorhynchidae</taxon>
        <taxon>Ornithorhynchus</taxon>
    </lineage>
</organism>
<keyword evidence="22" id="KW-0966">Cell projection</keyword>
<feature type="disulfide bond" evidence="24">
    <location>
        <begin position="567"/>
        <end position="598"/>
    </location>
</feature>
<evidence type="ECO:0000313" key="31">
    <source>
        <dbReference type="Ensembl" id="ENSOANP00000010367.2"/>
    </source>
</evidence>
<evidence type="ECO:0000256" key="27">
    <source>
        <dbReference type="SAM" id="SignalP"/>
    </source>
</evidence>
<dbReference type="Pfam" id="PF18372">
    <property type="entry name" value="I-EGF_1"/>
    <property type="match status" value="1"/>
</dbReference>
<evidence type="ECO:0000256" key="9">
    <source>
        <dbReference type="ARBA" id="ARBA00022729"/>
    </source>
</evidence>
<dbReference type="Pfam" id="PF07974">
    <property type="entry name" value="EGF_2"/>
    <property type="match status" value="2"/>
</dbReference>
<dbReference type="GO" id="GO:0045124">
    <property type="term" value="P:regulation of bone resorption"/>
    <property type="evidence" value="ECO:0007669"/>
    <property type="project" value="UniProtKB-ARBA"/>
</dbReference>
<feature type="signal peptide" evidence="27">
    <location>
        <begin position="1"/>
        <end position="24"/>
    </location>
</feature>
<dbReference type="GeneTree" id="ENSGT01150000286919"/>
<dbReference type="FunFam" id="1.20.5.100:FF:000002">
    <property type="entry name" value="Integrin beta"/>
    <property type="match status" value="1"/>
</dbReference>
<dbReference type="InterPro" id="IPR036465">
    <property type="entry name" value="vWFA_dom_sf"/>
</dbReference>
<dbReference type="SUPFAM" id="SSF69179">
    <property type="entry name" value="Integrin domains"/>
    <property type="match status" value="1"/>
</dbReference>
<dbReference type="PIRSF" id="PIRSF002512">
    <property type="entry name" value="Integrin_B"/>
    <property type="match status" value="1"/>
</dbReference>
<evidence type="ECO:0000259" key="29">
    <source>
        <dbReference type="SMART" id="SM00423"/>
    </source>
</evidence>
<dbReference type="InterPro" id="IPR014836">
    <property type="entry name" value="Integrin_bsu_cyt_dom"/>
</dbReference>
<dbReference type="InterPro" id="IPR002369">
    <property type="entry name" value="Integrin_bsu_VWA"/>
</dbReference>
<dbReference type="GO" id="GO:0030335">
    <property type="term" value="P:positive regulation of cell migration"/>
    <property type="evidence" value="ECO:0007669"/>
    <property type="project" value="UniProtKB-ARBA"/>
</dbReference>
<evidence type="ECO:0000256" key="7">
    <source>
        <dbReference type="ARBA" id="ARBA00022692"/>
    </source>
</evidence>
<dbReference type="InterPro" id="IPR057243">
    <property type="entry name" value="Integrin_I-EGF_CS"/>
</dbReference>
<evidence type="ECO:0000259" key="30">
    <source>
        <dbReference type="SMART" id="SM01241"/>
    </source>
</evidence>
<feature type="disulfide bond" evidence="24">
    <location>
        <begin position="606"/>
        <end position="654"/>
    </location>
</feature>
<dbReference type="SUPFAM" id="SSF53300">
    <property type="entry name" value="vWA-like"/>
    <property type="match status" value="1"/>
</dbReference>
<evidence type="ECO:0000256" key="14">
    <source>
        <dbReference type="ARBA" id="ARBA00022949"/>
    </source>
</evidence>
<dbReference type="InterPro" id="IPR036349">
    <property type="entry name" value="Integrin_bsu_tail_dom_sf"/>
</dbReference>
<dbReference type="InterPro" id="IPR013111">
    <property type="entry name" value="EGF_extracell"/>
</dbReference>
<dbReference type="GO" id="GO:0045211">
    <property type="term" value="C:postsynaptic membrane"/>
    <property type="evidence" value="ECO:0007669"/>
    <property type="project" value="UniProtKB-SubCell"/>
</dbReference>
<feature type="disulfide bond" evidence="24">
    <location>
        <begin position="637"/>
        <end position="670"/>
    </location>
</feature>
<feature type="disulfide bond" evidence="24">
    <location>
        <begin position="49"/>
        <end position="61"/>
    </location>
</feature>
<reference evidence="31" key="2">
    <citation type="submission" date="2025-08" db="UniProtKB">
        <authorList>
            <consortium name="Ensembl"/>
        </authorList>
    </citation>
    <scope>IDENTIFICATION</scope>
    <source>
        <strain evidence="31">Glennie</strain>
    </source>
</reference>
<evidence type="ECO:0000256" key="15">
    <source>
        <dbReference type="ARBA" id="ARBA00022989"/>
    </source>
</evidence>
<evidence type="ECO:0000256" key="16">
    <source>
        <dbReference type="ARBA" id="ARBA00023018"/>
    </source>
</evidence>
<dbReference type="InterPro" id="IPR033760">
    <property type="entry name" value="Integrin_beta_N"/>
</dbReference>
<dbReference type="SMART" id="SM00187">
    <property type="entry name" value="INB"/>
    <property type="match status" value="1"/>
</dbReference>
<dbReference type="PANTHER" id="PTHR10082">
    <property type="entry name" value="INTEGRIN BETA SUBUNIT"/>
    <property type="match status" value="1"/>
</dbReference>
<dbReference type="GO" id="GO:0007155">
    <property type="term" value="P:cell adhesion"/>
    <property type="evidence" value="ECO:0007669"/>
    <property type="project" value="UniProtKB-KW"/>
</dbReference>
<evidence type="ECO:0000256" key="13">
    <source>
        <dbReference type="ARBA" id="ARBA00022889"/>
    </source>
</evidence>
<dbReference type="FunFam" id="2.10.25.10:FF:000036">
    <property type="entry name" value="Integrin beta"/>
    <property type="match status" value="1"/>
</dbReference>
<evidence type="ECO:0000256" key="2">
    <source>
        <dbReference type="ARBA" id="ARBA00004246"/>
    </source>
</evidence>
<feature type="disulfide bond" evidence="24">
    <location>
        <begin position="572"/>
        <end position="581"/>
    </location>
</feature>
<dbReference type="Pfam" id="PF00362">
    <property type="entry name" value="Integrin_beta"/>
    <property type="match status" value="1"/>
</dbReference>
<evidence type="ECO:0000313" key="32">
    <source>
        <dbReference type="Proteomes" id="UP000002279"/>
    </source>
</evidence>
<feature type="domain" description="PSI" evidence="29">
    <location>
        <begin position="27"/>
        <end position="73"/>
    </location>
</feature>
<evidence type="ECO:0000256" key="25">
    <source>
        <dbReference type="RuleBase" id="RU000633"/>
    </source>
</evidence>
<dbReference type="Bgee" id="ENSOANG00000006492">
    <property type="expression patterns" value="Expressed in fibroblast and 8 other cell types or tissues"/>
</dbReference>
<feature type="domain" description="Integrin beta subunit VWA" evidence="28">
    <location>
        <begin position="35"/>
        <end position="458"/>
    </location>
</feature>
<feature type="disulfide bond" evidence="24">
    <location>
        <begin position="546"/>
        <end position="551"/>
    </location>
</feature>
<evidence type="ECO:0000256" key="5">
    <source>
        <dbReference type="ARBA" id="ARBA00022536"/>
    </source>
</evidence>
<dbReference type="InterPro" id="IPR032695">
    <property type="entry name" value="Integrin_dom_sf"/>
</dbReference>
<keyword evidence="20" id="KW-0325">Glycoprotein</keyword>
<feature type="disulfide bond" evidence="24">
    <location>
        <begin position="471"/>
        <end position="483"/>
    </location>
</feature>
<evidence type="ECO:0000256" key="21">
    <source>
        <dbReference type="ARBA" id="ARBA00023257"/>
    </source>
</evidence>
<feature type="transmembrane region" description="Helical" evidence="26">
    <location>
        <begin position="676"/>
        <end position="698"/>
    </location>
</feature>
<dbReference type="SUPFAM" id="SSF69687">
    <property type="entry name" value="Integrin beta tail domain"/>
    <property type="match status" value="1"/>
</dbReference>
<dbReference type="AlphaFoldDB" id="F6PG21"/>
<comment type="subcellular location">
    <subcellularLocation>
        <location evidence="2">Cell junction</location>
        <location evidence="2">Focal adhesion</location>
    </subcellularLocation>
    <subcellularLocation>
        <location evidence="25">Cell membrane</location>
        <topology evidence="25">Single-pass type I membrane protein</topology>
    </subcellularLocation>
    <subcellularLocation>
        <location evidence="1">Cell projection</location>
        <location evidence="1">Lamellipodium membrane</location>
    </subcellularLocation>
    <subcellularLocation>
        <location evidence="23">Postsynaptic cell membrane</location>
        <topology evidence="23">Single-pass type I membrane protein</topology>
    </subcellularLocation>
</comment>
<keyword evidence="4" id="KW-1003">Cell membrane</keyword>
<dbReference type="Ensembl" id="ENSOANT00000010369.3">
    <property type="protein sequence ID" value="ENSOANP00000010367.2"/>
    <property type="gene ID" value="ENSOANG00000006492.3"/>
</dbReference>
<dbReference type="InterPro" id="IPR015812">
    <property type="entry name" value="Integrin_bsu"/>
</dbReference>
<keyword evidence="15 26" id="KW-1133">Transmembrane helix</keyword>
<evidence type="ECO:0000256" key="1">
    <source>
        <dbReference type="ARBA" id="ARBA00004121"/>
    </source>
</evidence>
<dbReference type="GO" id="GO:0051049">
    <property type="term" value="P:regulation of transport"/>
    <property type="evidence" value="ECO:0007669"/>
    <property type="project" value="UniProtKB-ARBA"/>
</dbReference>
<keyword evidence="5" id="KW-0245">EGF-like domain</keyword>
<feature type="disulfide bond" evidence="24">
    <location>
        <begin position="631"/>
        <end position="640"/>
    </location>
</feature>
<evidence type="ECO:0000256" key="11">
    <source>
        <dbReference type="ARBA" id="ARBA00022837"/>
    </source>
</evidence>
<feature type="disulfide bond" evidence="24">
    <location>
        <begin position="200"/>
        <end position="207"/>
    </location>
</feature>
<evidence type="ECO:0000256" key="10">
    <source>
        <dbReference type="ARBA" id="ARBA00022737"/>
    </source>
</evidence>
<feature type="disulfide bond" evidence="24">
    <location>
        <begin position="526"/>
        <end position="559"/>
    </location>
</feature>
<dbReference type="PRINTS" id="PR01186">
    <property type="entry name" value="INTEGRINB"/>
</dbReference>
<dbReference type="Gene3D" id="3.40.50.410">
    <property type="entry name" value="von Willebrand factor, type A domain"/>
    <property type="match status" value="1"/>
</dbReference>
<evidence type="ECO:0000256" key="17">
    <source>
        <dbReference type="ARBA" id="ARBA00023037"/>
    </source>
</evidence>
<dbReference type="Pfam" id="PF23105">
    <property type="entry name" value="EGF_integrin"/>
    <property type="match status" value="1"/>
</dbReference>
<dbReference type="Gene3D" id="2.60.40.1510">
    <property type="entry name" value="ntegrin, alpha v. Chain A, domain 3"/>
    <property type="match status" value="1"/>
</dbReference>
<evidence type="ECO:0000256" key="23">
    <source>
        <dbReference type="ARBA" id="ARBA00035006"/>
    </source>
</evidence>
<evidence type="ECO:0000256" key="8">
    <source>
        <dbReference type="ARBA" id="ARBA00022723"/>
    </source>
</evidence>
<dbReference type="PROSITE" id="PS00243">
    <property type="entry name" value="I_EGF_1"/>
    <property type="match status" value="1"/>
</dbReference>
<dbReference type="FunFam" id="2.10.25.10:FF:000075">
    <property type="entry name" value="Integrin beta"/>
    <property type="match status" value="1"/>
</dbReference>
<evidence type="ECO:0000256" key="12">
    <source>
        <dbReference type="ARBA" id="ARBA00022842"/>
    </source>
</evidence>
<dbReference type="InterPro" id="IPR057073">
    <property type="entry name" value="EGF_integrin_2"/>
</dbReference>
<dbReference type="HOGENOM" id="CLU_011772_0_1_1"/>
<keyword evidence="11" id="KW-0106">Calcium</keyword>
<feature type="disulfide bond" evidence="24">
    <location>
        <begin position="565"/>
        <end position="570"/>
    </location>
</feature>
<feature type="disulfide bond" evidence="24">
    <location>
        <begin position="604"/>
        <end position="609"/>
    </location>
</feature>
<feature type="disulfide bond" evidence="24">
    <location>
        <begin position="28"/>
        <end position="458"/>
    </location>
</feature>
<gene>
    <name evidence="31" type="primary">ITGB3</name>
</gene>
<dbReference type="FunFam" id="3.30.1680.10:FF:000002">
    <property type="entry name" value="Integrin beta"/>
    <property type="match status" value="1"/>
</dbReference>
<dbReference type="SMART" id="SM00423">
    <property type="entry name" value="PSI"/>
    <property type="match status" value="1"/>
</dbReference>
<keyword evidence="7 25" id="KW-0812">Transmembrane</keyword>
<dbReference type="GO" id="GO:0005925">
    <property type="term" value="C:focal adhesion"/>
    <property type="evidence" value="ECO:0007669"/>
    <property type="project" value="UniProtKB-SubCell"/>
</dbReference>
<keyword evidence="10" id="KW-0677">Repeat</keyword>
<evidence type="ECO:0000256" key="3">
    <source>
        <dbReference type="ARBA" id="ARBA00007449"/>
    </source>
</evidence>
<accession>F6PG21</accession>
<dbReference type="FunFam" id="3.40.50.410:FF:000002">
    <property type="entry name" value="Integrin beta"/>
    <property type="match status" value="1"/>
</dbReference>
<dbReference type="Pfam" id="PF08725">
    <property type="entry name" value="Integrin_b_cyt"/>
    <property type="match status" value="1"/>
</dbReference>
<feature type="disulfide bond" evidence="24">
    <location>
        <begin position="611"/>
        <end position="621"/>
    </location>
</feature>
<dbReference type="Gene3D" id="2.10.25.10">
    <property type="entry name" value="Laminin"/>
    <property type="match status" value="4"/>
</dbReference>
<feature type="disulfide bond" evidence="24">
    <location>
        <begin position="255"/>
        <end position="296"/>
    </location>
</feature>
<dbReference type="Pfam" id="PF17205">
    <property type="entry name" value="PSI_integrin"/>
    <property type="match status" value="1"/>
</dbReference>
<feature type="disulfide bond" evidence="24">
    <location>
        <begin position="624"/>
        <end position="627"/>
    </location>
</feature>
<dbReference type="Proteomes" id="UP000002279">
    <property type="component" value="Chromosome 11"/>
</dbReference>
<evidence type="ECO:0000256" key="18">
    <source>
        <dbReference type="ARBA" id="ARBA00023136"/>
    </source>
</evidence>
<protein>
    <recommendedName>
        <fullName evidence="25">Integrin beta</fullName>
    </recommendedName>
</protein>
<feature type="disulfide bond" evidence="24">
    <location>
        <begin position="36"/>
        <end position="46"/>
    </location>
</feature>
<keyword evidence="19 24" id="KW-1015">Disulfide bond</keyword>
<feature type="chain" id="PRO_5028399521" description="Integrin beta" evidence="27">
    <location>
        <begin position="25"/>
        <end position="746"/>
    </location>
</feature>
<dbReference type="GO" id="GO:0008284">
    <property type="term" value="P:positive regulation of cell population proliferation"/>
    <property type="evidence" value="ECO:0007669"/>
    <property type="project" value="UniProtKB-ARBA"/>
</dbReference>
<keyword evidence="6" id="KW-0597">Phosphoprotein</keyword>
<keyword evidence="17 25" id="KW-0401">Integrin</keyword>
<evidence type="ECO:0000256" key="24">
    <source>
        <dbReference type="PIRSR" id="PIRSR002512-1"/>
    </source>
</evidence>
<keyword evidence="16" id="KW-0770">Synapse</keyword>
<dbReference type="SUPFAM" id="SSF57196">
    <property type="entry name" value="EGF/Laminin"/>
    <property type="match status" value="2"/>
</dbReference>
<keyword evidence="8" id="KW-0479">Metal-binding</keyword>
<keyword evidence="18 26" id="KW-0472">Membrane</keyword>
<dbReference type="SMART" id="SM01241">
    <property type="entry name" value="Integrin_b_cyt"/>
    <property type="match status" value="1"/>
</dbReference>
<evidence type="ECO:0000256" key="20">
    <source>
        <dbReference type="ARBA" id="ARBA00023180"/>
    </source>
</evidence>
<feature type="disulfide bond" evidence="24">
    <location>
        <begin position="583"/>
        <end position="590"/>
    </location>
</feature>
<keyword evidence="12" id="KW-0460">Magnesium</keyword>
<dbReference type="GO" id="GO:0007229">
    <property type="term" value="P:integrin-mediated signaling pathway"/>
    <property type="evidence" value="ECO:0007669"/>
    <property type="project" value="UniProtKB-KW"/>
</dbReference>
<feature type="disulfide bond" evidence="24">
    <location>
        <begin position="524"/>
        <end position="529"/>
    </location>
</feature>
<dbReference type="PANTHER" id="PTHR10082:SF25">
    <property type="entry name" value="INTEGRIN BETA-3"/>
    <property type="match status" value="1"/>
</dbReference>
<sequence>MREPPRPLPFWAALLALAAAGLEGANICTSRGLSSCKQCLAVGPACAWCAKEDLTPDFLRCDMRENLQKNGCPLESIEDPVSGFRLLEDKPLSNNGAGDASTITQVRPQKIQLQLRPDASQIFSVQVRQVEDYPVDIYYLMDLSNSMRDDLHNIQSLGTTLASKMRNLTSNLRIGFGAFVDKPMSPYMYISPPEALKNPCFDLNSRCLPMFGYKHVLKLTDQVTRFNEEVRKQRVSRNRDAPEGGFDAIIQATVCDEKIGWRNDASHLLVFTTDATTHIALDGRLAGIVQPNDGECHIGSDSHYSASTTMDYPSLGLMTEKLSQKNINLIFAVTRNVINLYKNYSELIPGTTVGTLSADSSNVIQLIVDSYGKIRSKVELEVRDLPEELSLSFNATCLNDEVIPGLKSCVGLKIGDTVSFSIEAKVHGCPKEKEGTFTIKPVGFKDSLTVQVTFDCDCRCQKTAEPASARCNQGNGTFECGVCRCGPGWLGPQCECSEEDYRPEQQDQCSAHKGQPPCSQRGECLCGQCICHSSEFGKITGRYCECDDFSCVRYKGKMCSGHGQCSCGDCHCDSDWTGDYCNCTTRKDTCMSNNGLLCSGRGQCICGQCHCIQPGSYGDTCEKCPTCPDACTFKKDCVECKKFERGILLEDNNCSRYCKDEIKSVTELNCPKGPDMLVVLSSVMAAILFIGLATLLIWKLFITIHDRREFAKFEEERARAKWDTGNNPLYKEATSTFTNITYRENS</sequence>
<keyword evidence="13 25" id="KW-0130">Cell adhesion</keyword>
<feature type="disulfide bond" evidence="24">
    <location>
        <begin position="39"/>
        <end position="72"/>
    </location>
</feature>
<dbReference type="PROSITE" id="PS52047">
    <property type="entry name" value="I_EGF_2"/>
    <property type="match status" value="4"/>
</dbReference>
<evidence type="ECO:0000256" key="26">
    <source>
        <dbReference type="SAM" id="Phobius"/>
    </source>
</evidence>
<feature type="disulfide bond" evidence="24">
    <location>
        <begin position="485"/>
        <end position="494"/>
    </location>
</feature>
<feature type="disulfide bond" evidence="24">
    <location>
        <begin position="397"/>
        <end position="409"/>
    </location>
</feature>
<feature type="disulfide bond" evidence="24">
    <location>
        <begin position="456"/>
        <end position="460"/>
    </location>
</feature>
<keyword evidence="9 27" id="KW-0732">Signal</keyword>
<feature type="disulfide bond" evidence="24">
    <location>
        <begin position="480"/>
        <end position="518"/>
    </location>
</feature>
<keyword evidence="32" id="KW-1185">Reference proteome</keyword>
<evidence type="ECO:0000256" key="6">
    <source>
        <dbReference type="ARBA" id="ARBA00022553"/>
    </source>
</evidence>
<dbReference type="GO" id="GO:0046872">
    <property type="term" value="F:metal ion binding"/>
    <property type="evidence" value="ECO:0007669"/>
    <property type="project" value="UniProtKB-KW"/>
</dbReference>
<dbReference type="FunFam" id="2.60.40.1510:FF:000004">
    <property type="entry name" value="Integrin beta"/>
    <property type="match status" value="1"/>
</dbReference>
<evidence type="ECO:0000256" key="22">
    <source>
        <dbReference type="ARBA" id="ARBA00023273"/>
    </source>
</evidence>
<dbReference type="Gene3D" id="3.30.1680.10">
    <property type="entry name" value="ligand-binding face of the semaphorins, domain 2"/>
    <property type="match status" value="1"/>
</dbReference>
<dbReference type="SUPFAM" id="SSF103575">
    <property type="entry name" value="Plexin repeat"/>
    <property type="match status" value="1"/>
</dbReference>